<dbReference type="OMA" id="VKIVNVH"/>
<comment type="caution">
    <text evidence="2">The sequence shown here is derived from an EMBL/GenBank/DDBJ whole genome shotgun (WGS) entry which is preliminary data.</text>
</comment>
<dbReference type="Pfam" id="PF02423">
    <property type="entry name" value="OCD_Mu_crystall"/>
    <property type="match status" value="1"/>
</dbReference>
<proteinExistence type="inferred from homology"/>
<comment type="similarity">
    <text evidence="1">Belongs to the ornithine cyclodeaminase/mu-crystallin family.</text>
</comment>
<name>A0A850LNB6_9RHOB</name>
<dbReference type="Proteomes" id="UP000565723">
    <property type="component" value="Unassembled WGS sequence"/>
</dbReference>
<accession>A0A850LNB6</accession>
<dbReference type="Gene3D" id="3.40.50.720">
    <property type="entry name" value="NAD(P)-binding Rossmann-like Domain"/>
    <property type="match status" value="1"/>
</dbReference>
<dbReference type="GO" id="GO:0005737">
    <property type="term" value="C:cytoplasm"/>
    <property type="evidence" value="ECO:0007669"/>
    <property type="project" value="TreeGrafter"/>
</dbReference>
<dbReference type="FunFam" id="3.40.50.720:FF:000311">
    <property type="entry name" value="Ornithine cyclodeaminase"/>
    <property type="match status" value="1"/>
</dbReference>
<organism evidence="2 3">
    <name type="scientific">Ruegeria pomeroyi</name>
    <dbReference type="NCBI Taxonomy" id="89184"/>
    <lineage>
        <taxon>Bacteria</taxon>
        <taxon>Pseudomonadati</taxon>
        <taxon>Pseudomonadota</taxon>
        <taxon>Alphaproteobacteria</taxon>
        <taxon>Rhodobacterales</taxon>
        <taxon>Roseobacteraceae</taxon>
        <taxon>Ruegeria</taxon>
    </lineage>
</organism>
<evidence type="ECO:0000313" key="3">
    <source>
        <dbReference type="Proteomes" id="UP000565723"/>
    </source>
</evidence>
<dbReference type="SUPFAM" id="SSF51735">
    <property type="entry name" value="NAD(P)-binding Rossmann-fold domains"/>
    <property type="match status" value="1"/>
</dbReference>
<gene>
    <name evidence="2" type="ORF">HW564_21595</name>
</gene>
<sequence length="315" mass="33181">MKIISAEEIRQHLPMRDAIEVVEKTMIQVSQGKANLPLRTVMDINGTNRLGVMPGALSDPTLYGIKVLSLFPGNPAKGLSSHTGTVLLFDAETGQPRAALDADAITAIRTAAATAVATRALARSDAQVLALIGTGEQAESHIEALTLVREIAEIRVAGRNPERAAAFVRRMADHYPGITFTAATDVEQAVSGADIVCTLTSSPSVVLHGDWIGPGTHVNAVGASIPSMQEIDETLLLKSELFVDYRPSAFAQAREIISALETGAMSEAHVRGEIGEVLSGKIPGRSGTDAITLYRSLGIAAQDLACADHVCRTIG</sequence>
<dbReference type="GO" id="GO:0016491">
    <property type="term" value="F:oxidoreductase activity"/>
    <property type="evidence" value="ECO:0007669"/>
    <property type="project" value="UniProtKB-ARBA"/>
</dbReference>
<evidence type="ECO:0000256" key="1">
    <source>
        <dbReference type="ARBA" id="ARBA00008903"/>
    </source>
</evidence>
<dbReference type="InterPro" id="IPR023401">
    <property type="entry name" value="ODC_N"/>
</dbReference>
<dbReference type="AlphaFoldDB" id="A0A850LNB6"/>
<dbReference type="InterPro" id="IPR003462">
    <property type="entry name" value="ODC_Mu_crystall"/>
</dbReference>
<dbReference type="GO" id="GO:0019752">
    <property type="term" value="P:carboxylic acid metabolic process"/>
    <property type="evidence" value="ECO:0007669"/>
    <property type="project" value="UniProtKB-ARBA"/>
</dbReference>
<dbReference type="PIRSF" id="PIRSF001439">
    <property type="entry name" value="CryM"/>
    <property type="match status" value="1"/>
</dbReference>
<dbReference type="RefSeq" id="WP_011049503.1">
    <property type="nucleotide sequence ID" value="NZ_CP076685.1"/>
</dbReference>
<evidence type="ECO:0000313" key="2">
    <source>
        <dbReference type="EMBL" id="NVK99524.1"/>
    </source>
</evidence>
<protein>
    <submittedName>
        <fullName evidence="2">Ornithine cyclodeaminase family protein</fullName>
    </submittedName>
</protein>
<dbReference type="Gene3D" id="3.30.1780.10">
    <property type="entry name" value="ornithine cyclodeaminase, domain 1"/>
    <property type="match status" value="1"/>
</dbReference>
<reference evidence="2 3" key="1">
    <citation type="journal article" date="2020" name="Proc. Natl. Acad. Sci. U.S.A.">
        <title>Ecological drivers of bacterial community assembly in synthetic phycospheres.</title>
        <authorList>
            <person name="Fu H."/>
            <person name="Uchimiya M."/>
            <person name="Gore J."/>
            <person name="Moran M.A."/>
        </authorList>
    </citation>
    <scope>NUCLEOTIDE SEQUENCE [LARGE SCALE GENOMIC DNA]</scope>
    <source>
        <strain evidence="2">HF-Din03</strain>
    </source>
</reference>
<dbReference type="InterPro" id="IPR036291">
    <property type="entry name" value="NAD(P)-bd_dom_sf"/>
</dbReference>
<dbReference type="PANTHER" id="PTHR13812:SF19">
    <property type="entry name" value="KETIMINE REDUCTASE MU-CRYSTALLIN"/>
    <property type="match status" value="1"/>
</dbReference>
<dbReference type="EMBL" id="JABXIY010000070">
    <property type="protein sequence ID" value="NVK99524.1"/>
    <property type="molecule type" value="Genomic_DNA"/>
</dbReference>
<dbReference type="PANTHER" id="PTHR13812">
    <property type="entry name" value="KETIMINE REDUCTASE MU-CRYSTALLIN"/>
    <property type="match status" value="1"/>
</dbReference>